<organism evidence="1 2">
    <name type="scientific">Methyloversatilis universalis (strain ATCC BAA-1314 / DSM 25237 / JCM 13912 / CCUG 52030 / FAM5)</name>
    <dbReference type="NCBI Taxonomy" id="1000565"/>
    <lineage>
        <taxon>Bacteria</taxon>
        <taxon>Pseudomonadati</taxon>
        <taxon>Pseudomonadota</taxon>
        <taxon>Betaproteobacteria</taxon>
        <taxon>Nitrosomonadales</taxon>
        <taxon>Sterolibacteriaceae</taxon>
        <taxon>Methyloversatilis</taxon>
    </lineage>
</organism>
<reference evidence="1 2" key="1">
    <citation type="journal article" date="2011" name="J. Bacteriol.">
        <title>Genome sequence of Methyloversatilis universalis FAM5T, a methylotrophic representative of the order Rhodocyclales.</title>
        <authorList>
            <person name="Kittichotirat W."/>
            <person name="Good N.M."/>
            <person name="Hall R."/>
            <person name="Bringel F."/>
            <person name="Lajus A."/>
            <person name="Medigue C."/>
            <person name="Smalley N.E."/>
            <person name="Beck D."/>
            <person name="Bumgarner R."/>
            <person name="Vuilleumier S."/>
            <person name="Kalyuzhnaya M.G."/>
        </authorList>
    </citation>
    <scope>NUCLEOTIDE SEQUENCE [LARGE SCALE GENOMIC DNA]</scope>
    <source>
        <strain evidence="2">ATCC BAA-1314 / JCM 13912 / FAM5</strain>
    </source>
</reference>
<sequence length="111" mass="11989">MSAADLHRARAVIARADATVESRLLEIRDCANRLSICITPALLAAVELIVLAQQDEARGVCILPPHHAVQLLDLVQQFSSTVDLAWENADAALIEARARLARQAANEKQAA</sequence>
<evidence type="ECO:0000313" key="2">
    <source>
        <dbReference type="Proteomes" id="UP000005019"/>
    </source>
</evidence>
<evidence type="ECO:0000313" key="1">
    <source>
        <dbReference type="EMBL" id="EGK72441.1"/>
    </source>
</evidence>
<dbReference type="EMBL" id="AFHG01000036">
    <property type="protein sequence ID" value="EGK72441.1"/>
    <property type="molecule type" value="Genomic_DNA"/>
</dbReference>
<comment type="caution">
    <text evidence="1">The sequence shown here is derived from an EMBL/GenBank/DDBJ whole genome shotgun (WGS) entry which is preliminary data.</text>
</comment>
<protein>
    <submittedName>
        <fullName evidence="1">Uncharacterized protein</fullName>
    </submittedName>
</protein>
<accession>F5RAJ2</accession>
<keyword evidence="2" id="KW-1185">Reference proteome</keyword>
<dbReference type="AlphaFoldDB" id="F5RAJ2"/>
<gene>
    <name evidence="1" type="ORF">METUNv1_01206</name>
</gene>
<proteinExistence type="predicted"/>
<dbReference type="STRING" id="1000565.METUNv1_01206"/>
<name>F5RAJ2_METUF</name>
<dbReference type="Proteomes" id="UP000005019">
    <property type="component" value="Unassembled WGS sequence"/>
</dbReference>
<dbReference type="RefSeq" id="WP_008059789.1">
    <property type="nucleotide sequence ID" value="NZ_AFHG01000036.1"/>
</dbReference>